<keyword evidence="5" id="KW-0645">Protease</keyword>
<feature type="active site" evidence="13">
    <location>
        <position position="39"/>
    </location>
</feature>
<dbReference type="InterPro" id="IPR037730">
    <property type="entry name" value="IMP2"/>
</dbReference>
<evidence type="ECO:0000256" key="5">
    <source>
        <dbReference type="ARBA" id="ARBA00022670"/>
    </source>
</evidence>
<evidence type="ECO:0000256" key="1">
    <source>
        <dbReference type="ARBA" id="ARBA00004434"/>
    </source>
</evidence>
<comment type="similarity">
    <text evidence="2">Belongs to the peptidase S26 family. IMP2 subfamily.</text>
</comment>
<dbReference type="Gene3D" id="2.10.109.10">
    <property type="entry name" value="Umud Fragment, subunit A"/>
    <property type="match status" value="1"/>
</dbReference>
<evidence type="ECO:0000256" key="9">
    <source>
        <dbReference type="ARBA" id="ARBA00022989"/>
    </source>
</evidence>
<dbReference type="AlphaFoldDB" id="A0A6P8I7B3"/>
<feature type="domain" description="Peptidase S26" evidence="14">
    <location>
        <begin position="101"/>
        <end position="147"/>
    </location>
</feature>
<feature type="domain" description="Peptidase S26" evidence="14">
    <location>
        <begin position="18"/>
        <end position="99"/>
    </location>
</feature>
<keyword evidence="10" id="KW-0496">Mitochondrion</keyword>
<dbReference type="InParanoid" id="A0A6P8I7B3"/>
<dbReference type="PANTHER" id="PTHR46041">
    <property type="entry name" value="MITOCHONDRIAL INNER MEMBRANE PROTEASE SUBUNIT 2"/>
    <property type="match status" value="1"/>
</dbReference>
<dbReference type="GO" id="GO:0042720">
    <property type="term" value="C:mitochondrial inner membrane peptidase complex"/>
    <property type="evidence" value="ECO:0007669"/>
    <property type="project" value="InterPro"/>
</dbReference>
<evidence type="ECO:0000313" key="16">
    <source>
        <dbReference type="RefSeq" id="XP_031560580.1"/>
    </source>
</evidence>
<dbReference type="SUPFAM" id="SSF51306">
    <property type="entry name" value="LexA/Signal peptidase"/>
    <property type="match status" value="1"/>
</dbReference>
<keyword evidence="6" id="KW-0812">Transmembrane</keyword>
<dbReference type="OrthoDB" id="9996127at2759"/>
<organism evidence="15 16">
    <name type="scientific">Actinia tenebrosa</name>
    <name type="common">Australian red waratah sea anemone</name>
    <dbReference type="NCBI Taxonomy" id="6105"/>
    <lineage>
        <taxon>Eukaryota</taxon>
        <taxon>Metazoa</taxon>
        <taxon>Cnidaria</taxon>
        <taxon>Anthozoa</taxon>
        <taxon>Hexacorallia</taxon>
        <taxon>Actiniaria</taxon>
        <taxon>Actiniidae</taxon>
        <taxon>Actinia</taxon>
    </lineage>
</organism>
<evidence type="ECO:0000256" key="8">
    <source>
        <dbReference type="ARBA" id="ARBA00022801"/>
    </source>
</evidence>
<dbReference type="Proteomes" id="UP000515163">
    <property type="component" value="Unplaced"/>
</dbReference>
<dbReference type="CDD" id="cd06530">
    <property type="entry name" value="S26_SPase_I"/>
    <property type="match status" value="1"/>
</dbReference>
<gene>
    <name evidence="16" type="primary">LOC116296664</name>
</gene>
<keyword evidence="7" id="KW-0999">Mitochondrion inner membrane</keyword>
<sequence length="222" mass="24625">MSRVFGYVKAFSKGLVLSLPVYIALVDNIGNVATVHGASMKPCFNPDHRSLDVVMLSKIAIRNFQGINRGDVVSIVDPHDPNIVLIKRIIGLQGDTIKTLGYKNKYVKIPKGHCWVEGDNNAHSMDSNTFGPVAVGLIQAKATYILWPIHRWGKIHSMIPDSREPLTSEECEQMNKQKTDKTAIIEDSEEERISKDVNGLKFADYESMNDCSLIPGKFGPVS</sequence>
<name>A0A6P8I7B3_ACTTE</name>
<dbReference type="PRINTS" id="PR00727">
    <property type="entry name" value="LEADERPTASE"/>
</dbReference>
<dbReference type="GO" id="GO:0006627">
    <property type="term" value="P:protein processing involved in protein targeting to mitochondrion"/>
    <property type="evidence" value="ECO:0007669"/>
    <property type="project" value="InterPro"/>
</dbReference>
<reference evidence="16" key="1">
    <citation type="submission" date="2025-08" db="UniProtKB">
        <authorList>
            <consortium name="RefSeq"/>
        </authorList>
    </citation>
    <scope>IDENTIFICATION</scope>
    <source>
        <tissue evidence="16">Tentacle</tissue>
    </source>
</reference>
<keyword evidence="9" id="KW-1133">Transmembrane helix</keyword>
<evidence type="ECO:0000259" key="14">
    <source>
        <dbReference type="Pfam" id="PF10502"/>
    </source>
</evidence>
<evidence type="ECO:0000256" key="12">
    <source>
        <dbReference type="ARBA" id="ARBA00032718"/>
    </source>
</evidence>
<comment type="subcellular location">
    <subcellularLocation>
        <location evidence="1">Mitochondrion inner membrane</location>
        <topology evidence="1">Single-pass membrane protein</topology>
    </subcellularLocation>
</comment>
<evidence type="ECO:0000256" key="13">
    <source>
        <dbReference type="PIRSR" id="PIRSR600223-1"/>
    </source>
</evidence>
<keyword evidence="11" id="KW-0472">Membrane</keyword>
<evidence type="ECO:0000256" key="7">
    <source>
        <dbReference type="ARBA" id="ARBA00022792"/>
    </source>
</evidence>
<evidence type="ECO:0000256" key="10">
    <source>
        <dbReference type="ARBA" id="ARBA00023128"/>
    </source>
</evidence>
<evidence type="ECO:0000256" key="6">
    <source>
        <dbReference type="ARBA" id="ARBA00022692"/>
    </source>
</evidence>
<evidence type="ECO:0000256" key="11">
    <source>
        <dbReference type="ARBA" id="ARBA00023136"/>
    </source>
</evidence>
<dbReference type="RefSeq" id="XP_031560580.1">
    <property type="nucleotide sequence ID" value="XM_031704720.1"/>
</dbReference>
<dbReference type="FunCoup" id="A0A6P8I7B3">
    <property type="interactions" value="449"/>
</dbReference>
<dbReference type="InterPro" id="IPR036286">
    <property type="entry name" value="LexA/Signal_pep-like_sf"/>
</dbReference>
<keyword evidence="8" id="KW-0378">Hydrolase</keyword>
<dbReference type="PANTHER" id="PTHR46041:SF2">
    <property type="entry name" value="MITOCHONDRIAL INNER MEMBRANE PROTEASE SUBUNIT 2"/>
    <property type="match status" value="1"/>
</dbReference>
<dbReference type="InterPro" id="IPR000223">
    <property type="entry name" value="Pept_S26A_signal_pept_1"/>
</dbReference>
<protein>
    <recommendedName>
        <fullName evidence="4">Mitochondrial inner membrane protease subunit 2</fullName>
    </recommendedName>
    <alternativeName>
        <fullName evidence="12">IMP2-like protein</fullName>
    </alternativeName>
</protein>
<dbReference type="FunFam" id="2.10.109.10:FF:000005">
    <property type="entry name" value="Mitochondrial inner membrane protease subunit"/>
    <property type="match status" value="1"/>
</dbReference>
<evidence type="ECO:0000256" key="4">
    <source>
        <dbReference type="ARBA" id="ARBA00013650"/>
    </source>
</evidence>
<dbReference type="KEGG" id="aten:116296664"/>
<accession>A0A6P8I7B3</accession>
<feature type="active site" evidence="13">
    <location>
        <position position="87"/>
    </location>
</feature>
<evidence type="ECO:0000256" key="3">
    <source>
        <dbReference type="ARBA" id="ARBA00011805"/>
    </source>
</evidence>
<comment type="subunit">
    <text evidence="3">Heterodimer of 2 subunits, IMMPL1 and IMMPL2.</text>
</comment>
<evidence type="ECO:0000256" key="2">
    <source>
        <dbReference type="ARBA" id="ARBA00007066"/>
    </source>
</evidence>
<dbReference type="GO" id="GO:0006465">
    <property type="term" value="P:signal peptide processing"/>
    <property type="evidence" value="ECO:0007669"/>
    <property type="project" value="InterPro"/>
</dbReference>
<keyword evidence="15" id="KW-1185">Reference proteome</keyword>
<dbReference type="Pfam" id="PF10502">
    <property type="entry name" value="Peptidase_S26"/>
    <property type="match status" value="2"/>
</dbReference>
<dbReference type="InterPro" id="IPR019533">
    <property type="entry name" value="Peptidase_S26"/>
</dbReference>
<feature type="unsure residue" description="D or N" evidence="16">
    <location>
        <position position="71"/>
    </location>
</feature>
<proteinExistence type="inferred from homology"/>
<dbReference type="GO" id="GO:0004252">
    <property type="term" value="F:serine-type endopeptidase activity"/>
    <property type="evidence" value="ECO:0007669"/>
    <property type="project" value="InterPro"/>
</dbReference>
<evidence type="ECO:0000313" key="15">
    <source>
        <dbReference type="Proteomes" id="UP000515163"/>
    </source>
</evidence>